<name>A0A4Q7ZCF9_9GAMM</name>
<dbReference type="AlphaFoldDB" id="A0A4Q7ZCF9"/>
<proteinExistence type="predicted"/>
<dbReference type="Proteomes" id="UP000292423">
    <property type="component" value="Unassembled WGS sequence"/>
</dbReference>
<protein>
    <submittedName>
        <fullName evidence="2">Uncharacterized protein</fullName>
    </submittedName>
</protein>
<keyword evidence="1" id="KW-0732">Signal</keyword>
<feature type="chain" id="PRO_5020898729" evidence="1">
    <location>
        <begin position="20"/>
        <end position="189"/>
    </location>
</feature>
<evidence type="ECO:0000256" key="1">
    <source>
        <dbReference type="SAM" id="SignalP"/>
    </source>
</evidence>
<reference evidence="2 3" key="1">
    <citation type="submission" date="2019-02" db="EMBL/GenBank/DDBJ databases">
        <title>Genomic Encyclopedia of Type Strains, Phase IV (KMG-IV): sequencing the most valuable type-strain genomes for metagenomic binning, comparative biology and taxonomic classification.</title>
        <authorList>
            <person name="Goeker M."/>
        </authorList>
    </citation>
    <scope>NUCLEOTIDE SEQUENCE [LARGE SCALE GENOMIC DNA]</scope>
    <source>
        <strain evidence="2 3">DSM 105135</strain>
    </source>
</reference>
<comment type="caution">
    <text evidence="2">The sequence shown here is derived from an EMBL/GenBank/DDBJ whole genome shotgun (WGS) entry which is preliminary data.</text>
</comment>
<dbReference type="EMBL" id="SHKX01000010">
    <property type="protein sequence ID" value="RZU47665.1"/>
    <property type="molecule type" value="Genomic_DNA"/>
</dbReference>
<evidence type="ECO:0000313" key="3">
    <source>
        <dbReference type="Proteomes" id="UP000292423"/>
    </source>
</evidence>
<accession>A0A4Q7ZCF9</accession>
<organism evidence="2 3">
    <name type="scientific">Fluviicoccus keumensis</name>
    <dbReference type="NCBI Taxonomy" id="1435465"/>
    <lineage>
        <taxon>Bacteria</taxon>
        <taxon>Pseudomonadati</taxon>
        <taxon>Pseudomonadota</taxon>
        <taxon>Gammaproteobacteria</taxon>
        <taxon>Moraxellales</taxon>
        <taxon>Moraxellaceae</taxon>
        <taxon>Fluviicoccus</taxon>
    </lineage>
</organism>
<evidence type="ECO:0000313" key="2">
    <source>
        <dbReference type="EMBL" id="RZU47665.1"/>
    </source>
</evidence>
<gene>
    <name evidence="2" type="ORF">EV700_0632</name>
</gene>
<keyword evidence="3" id="KW-1185">Reference proteome</keyword>
<dbReference type="RefSeq" id="WP_130410888.1">
    <property type="nucleotide sequence ID" value="NZ_SHKX01000010.1"/>
</dbReference>
<feature type="signal peptide" evidence="1">
    <location>
        <begin position="1"/>
        <end position="19"/>
    </location>
</feature>
<sequence length="189" mass="20093">MIRKLLCLPLLLLIQNAQALDVLGLTPGAGRAEVAKVLAPLFPAEKALKPSAPGTAFYNVAAYDSACQFKSCAGTYSERNPQTRNTVRSENVGANFTRKDRLESIRYERMIVAADGKCPTELASQVAAIVAKAGKPAHESTMRRGGTEIAMAQWVGCASGGECFMLESSCNNKGEATVVQTLSNLALGR</sequence>